<feature type="transmembrane region" description="Helical" evidence="1">
    <location>
        <begin position="21"/>
        <end position="42"/>
    </location>
</feature>
<evidence type="ECO:0008006" key="4">
    <source>
        <dbReference type="Google" id="ProtNLM"/>
    </source>
</evidence>
<dbReference type="Pfam" id="PF06912">
    <property type="entry name" value="DUF1275"/>
    <property type="match status" value="1"/>
</dbReference>
<comment type="caution">
    <text evidence="2">The sequence shown here is derived from an EMBL/GenBank/DDBJ whole genome shotgun (WGS) entry which is preliminary data.</text>
</comment>
<feature type="transmembrane region" description="Helical" evidence="1">
    <location>
        <begin position="104"/>
        <end position="128"/>
    </location>
</feature>
<gene>
    <name evidence="2" type="ORF">EDWATA_00711</name>
</gene>
<reference evidence="2 3" key="1">
    <citation type="submission" date="2010-02" db="EMBL/GenBank/DDBJ databases">
        <authorList>
            <person name="Weinstock G."/>
            <person name="Sodergren E."/>
            <person name="Clifton S."/>
            <person name="Fulton L."/>
            <person name="Fulton B."/>
            <person name="Courtney L."/>
            <person name="Fronick C."/>
            <person name="Harrison M."/>
            <person name="Strong C."/>
            <person name="Farmer C."/>
            <person name="Delahaunty K."/>
            <person name="Markovic C."/>
            <person name="Hall O."/>
            <person name="Minx P."/>
            <person name="Tomlinson C."/>
            <person name="Mitreva M."/>
            <person name="Nelson J."/>
            <person name="Hou S."/>
            <person name="Wollam A."/>
            <person name="Pepin K.H."/>
            <person name="Johnson M."/>
            <person name="Bhonagiri V."/>
            <person name="Zhang X."/>
            <person name="Suruliraj S."/>
            <person name="Warren W."/>
            <person name="Chinwalla A."/>
            <person name="Mardis E.R."/>
            <person name="Wilson R.K."/>
        </authorList>
    </citation>
    <scope>NUCLEOTIDE SEQUENCE [LARGE SCALE GENOMIC DNA]</scope>
    <source>
        <strain evidence="2 3">ATCC 23685</strain>
    </source>
</reference>
<accession>D4F1W7</accession>
<dbReference type="InterPro" id="IPR010699">
    <property type="entry name" value="DUF1275"/>
</dbReference>
<dbReference type="Proteomes" id="UP000003692">
    <property type="component" value="Unassembled WGS sequence"/>
</dbReference>
<feature type="transmembrane region" description="Helical" evidence="1">
    <location>
        <begin position="73"/>
        <end position="92"/>
    </location>
</feature>
<dbReference type="AlphaFoldDB" id="D4F1W7"/>
<name>D4F1W7_EDWTA</name>
<feature type="transmembrane region" description="Helical" evidence="1">
    <location>
        <begin position="140"/>
        <end position="160"/>
    </location>
</feature>
<sequence length="264" mass="29926">MFITTSYLMPHQPLSRIYRNLNYEIHYMMSFIGGCLEIVSFMFLYKALIGYMTSNMIFGIAALAQGGMDFESYYHIAIILIWMLLAALHPLLANRYQARLTSPWQGYAIAMSINCLLLLAFMLLGAALMRHGQLGDKPTVAVMPLVTLGLVFMYIQNFVIKHGGTRQPTATSVVTSVYVLMMSRLSSLFAGQRTRRERVVLFHEGMHYLLVIGHFFIGALITALLSRQMGFYSLLPALLALLLFTLRIWVRHGRYRALADPGRV</sequence>
<proteinExistence type="predicted"/>
<feature type="transmembrane region" description="Helical" evidence="1">
    <location>
        <begin position="206"/>
        <end position="225"/>
    </location>
</feature>
<keyword evidence="1" id="KW-0472">Membrane</keyword>
<feature type="transmembrane region" description="Helical" evidence="1">
    <location>
        <begin position="231"/>
        <end position="250"/>
    </location>
</feature>
<organism evidence="2 3">
    <name type="scientific">Edwardsiella tarda ATCC 23685</name>
    <dbReference type="NCBI Taxonomy" id="500638"/>
    <lineage>
        <taxon>Bacteria</taxon>
        <taxon>Pseudomonadati</taxon>
        <taxon>Pseudomonadota</taxon>
        <taxon>Gammaproteobacteria</taxon>
        <taxon>Enterobacterales</taxon>
        <taxon>Hafniaceae</taxon>
        <taxon>Edwardsiella</taxon>
    </lineage>
</organism>
<evidence type="ECO:0000256" key="1">
    <source>
        <dbReference type="SAM" id="Phobius"/>
    </source>
</evidence>
<protein>
    <recommendedName>
        <fullName evidence="4">DUF1275 domain-containing protein</fullName>
    </recommendedName>
</protein>
<dbReference type="HOGENOM" id="CLU_1101524_0_0_6"/>
<dbReference type="EMBL" id="ADGK01000028">
    <property type="protein sequence ID" value="EFE24252.1"/>
    <property type="molecule type" value="Genomic_DNA"/>
</dbReference>
<evidence type="ECO:0000313" key="3">
    <source>
        <dbReference type="Proteomes" id="UP000003692"/>
    </source>
</evidence>
<keyword evidence="1" id="KW-0812">Transmembrane</keyword>
<keyword evidence="1" id="KW-1133">Transmembrane helix</keyword>
<evidence type="ECO:0000313" key="2">
    <source>
        <dbReference type="EMBL" id="EFE24252.1"/>
    </source>
</evidence>